<dbReference type="CDD" id="cd04433">
    <property type="entry name" value="AFD_class_I"/>
    <property type="match status" value="1"/>
</dbReference>
<keyword evidence="3" id="KW-1185">Reference proteome</keyword>
<dbReference type="Pfam" id="PF13193">
    <property type="entry name" value="AMP-binding_C"/>
    <property type="match status" value="1"/>
</dbReference>
<dbReference type="Gene3D" id="3.30.300.30">
    <property type="match status" value="1"/>
</dbReference>
<dbReference type="InterPro" id="IPR000873">
    <property type="entry name" value="AMP-dep_synth/lig_dom"/>
</dbReference>
<feature type="domain" description="AMP-binding enzyme C-terminal" evidence="2">
    <location>
        <begin position="467"/>
        <end position="548"/>
    </location>
</feature>
<dbReference type="OMA" id="RNEYLEM"/>
<evidence type="ECO:0000313" key="4">
    <source>
        <dbReference type="RefSeq" id="XP_055872769.1"/>
    </source>
</evidence>
<dbReference type="Proteomes" id="UP001165740">
    <property type="component" value="Chromosome 18"/>
</dbReference>
<dbReference type="Gene3D" id="3.40.50.12780">
    <property type="entry name" value="N-terminal domain of ligase-like"/>
    <property type="match status" value="1"/>
</dbReference>
<dbReference type="Pfam" id="PF00501">
    <property type="entry name" value="AMP-binding"/>
    <property type="match status" value="1"/>
</dbReference>
<dbReference type="OrthoDB" id="5953112at2759"/>
<organism evidence="3 4">
    <name type="scientific">Biomphalaria glabrata</name>
    <name type="common">Bloodfluke planorb</name>
    <name type="synonym">Freshwater snail</name>
    <dbReference type="NCBI Taxonomy" id="6526"/>
    <lineage>
        <taxon>Eukaryota</taxon>
        <taxon>Metazoa</taxon>
        <taxon>Spiralia</taxon>
        <taxon>Lophotrochozoa</taxon>
        <taxon>Mollusca</taxon>
        <taxon>Gastropoda</taxon>
        <taxon>Heterobranchia</taxon>
        <taxon>Euthyneura</taxon>
        <taxon>Panpulmonata</taxon>
        <taxon>Hygrophila</taxon>
        <taxon>Lymnaeoidea</taxon>
        <taxon>Planorbidae</taxon>
        <taxon>Biomphalaria</taxon>
    </lineage>
</organism>
<dbReference type="InterPro" id="IPR042099">
    <property type="entry name" value="ANL_N_sf"/>
</dbReference>
<dbReference type="PANTHER" id="PTHR42814">
    <property type="entry name" value="AMP-BINDING DOMAIN-CONTAINING PROTEIN"/>
    <property type="match status" value="1"/>
</dbReference>
<accession>A0A9W2ZCJ9</accession>
<evidence type="ECO:0000313" key="3">
    <source>
        <dbReference type="Proteomes" id="UP001165740"/>
    </source>
</evidence>
<evidence type="ECO:0000259" key="1">
    <source>
        <dbReference type="Pfam" id="PF00501"/>
    </source>
</evidence>
<dbReference type="InterPro" id="IPR025110">
    <property type="entry name" value="AMP-bd_C"/>
</dbReference>
<gene>
    <name evidence="4" type="primary">LOC106058104</name>
</gene>
<dbReference type="PANTHER" id="PTHR42814:SF3">
    <property type="entry name" value="BETA-N-ACETYLHEXOSAMINIDASE"/>
    <property type="match status" value="1"/>
</dbReference>
<evidence type="ECO:0000259" key="2">
    <source>
        <dbReference type="Pfam" id="PF13193"/>
    </source>
</evidence>
<feature type="domain" description="AMP-dependent synthetase/ligase" evidence="1">
    <location>
        <begin position="23"/>
        <end position="411"/>
    </location>
</feature>
<proteinExistence type="predicted"/>
<dbReference type="SUPFAM" id="SSF56801">
    <property type="entry name" value="Acetyl-CoA synthetase-like"/>
    <property type="match status" value="1"/>
</dbReference>
<name>A0A9W2ZCJ9_BIOGL</name>
<dbReference type="InterPro" id="IPR045851">
    <property type="entry name" value="AMP-bd_C_sf"/>
</dbReference>
<protein>
    <submittedName>
        <fullName evidence="4">2-succinylbenzoate--CoA ligase-like</fullName>
    </submittedName>
</protein>
<dbReference type="GeneID" id="106058104"/>
<sequence length="579" mass="64906">MGGAVSSLRDLDTVTKRLVHLSENDPNKEIFVFYTSGLREAYTARQLYTLAGRFAFRLRQRGFQKGDVIANTLNDSPERAVTDIGIMLAGCVTMNIQLLLADGTDFRLMAQNSKCRAVIMSPWKQGAAWKLMNQFFSGKSDQGFVDIHIDNIPDLTSAILVGRTENGENKHFLNDLKIGREDIYVEPAKPDDLLIIISTSGSTGYSKLVPRSHEDTLKSEELAHHVLCPGVQWNSPREKCLKYYNDKSMGWGVGMPFAPICSADTRVLTDIFDAEVKRTGKDLWEASTKENAQFCPMLCLEMDSVREYIDSVGGSEFKFKMLIAGAQPLRKSQMENFLTLTEKLIVVYGSTEAGFLTAKCITKGDTMQSNDNGKVVPGVELRIVANDGRLCRPEETGTIEVKGPDVFKGYYNRLTSPDPQTVKAFTSDGWFKMEDYGYIDKDGNVFVFGRTKDIITYGADSLYPGWMEKKLMEHSDVLEAIVVPVSDPLLYQNICACVKIKRDSKLNEDQLRKYCDQIFLPNPVSEETPKPQHFIITKGDFPEMSTGKPNKKRLREMAESMFGYDKKVILSVAAPESET</sequence>
<reference evidence="4" key="1">
    <citation type="submission" date="2025-08" db="UniProtKB">
        <authorList>
            <consortium name="RefSeq"/>
        </authorList>
    </citation>
    <scope>IDENTIFICATION</scope>
</reference>
<dbReference type="AlphaFoldDB" id="A0A9W2ZCJ9"/>
<dbReference type="RefSeq" id="XP_055872769.1">
    <property type="nucleotide sequence ID" value="XM_056016794.1"/>
</dbReference>